<sequence length="395" mass="43370">MGRVKLQIKRIENTTNRQVTFSKRRNGLIKKAYELSILCDIDIALIMFSPSGRLSHFSGRKRIEDVLMRYINLPDHDRGNFVHNKEYLLSTLKKLKTENDIALQLANPGACNSNLEDLQQEVNNLQHQLQMAEDQLRIYEPDPMGFTSMGELESCEKNLMDALSHVSQRKKYLLSNHMSSYDPAGVQIFLDTSEGMPTSFEDMGWLPENGHNQAQIFTSSDPSNTIAVRPNHSSAIPGTTIYETFTHERGGGNAINVPMDQKNNQMGGTTAVHQQHNQHQHHPHPHDQTAGGGIGGLSTWHQTYTSNELLDAFMQSNTTSYSSLIKHEMGGVPAGVGGAISDIVTGQQAEVISATMGCGVIGGGVGVGCSEDASADHSTTSASNFDHKIPQLNMQ</sequence>
<dbReference type="Proteomes" id="UP000813463">
    <property type="component" value="Chromosome 3"/>
</dbReference>
<evidence type="ECO:0000256" key="6">
    <source>
        <dbReference type="SAM" id="MobiDB-lite"/>
    </source>
</evidence>
<keyword evidence="8" id="KW-1185">Reference proteome</keyword>
<reference evidence="9" key="2">
    <citation type="submission" date="2025-08" db="UniProtKB">
        <authorList>
            <consortium name="RefSeq"/>
        </authorList>
    </citation>
    <scope>IDENTIFICATION</scope>
    <source>
        <tissue evidence="9">Leaf</tissue>
    </source>
</reference>
<reference evidence="8" key="1">
    <citation type="journal article" date="2021" name="Nat. Commun.">
        <title>Genomic analyses provide insights into spinach domestication and the genetic basis of agronomic traits.</title>
        <authorList>
            <person name="Cai X."/>
            <person name="Sun X."/>
            <person name="Xu C."/>
            <person name="Sun H."/>
            <person name="Wang X."/>
            <person name="Ge C."/>
            <person name="Zhang Z."/>
            <person name="Wang Q."/>
            <person name="Fei Z."/>
            <person name="Jiao C."/>
            <person name="Wang Q."/>
        </authorList>
    </citation>
    <scope>NUCLEOTIDE SEQUENCE [LARGE SCALE GENOMIC DNA]</scope>
    <source>
        <strain evidence="8">cv. Varoflay</strain>
    </source>
</reference>
<keyword evidence="4" id="KW-0804">Transcription</keyword>
<feature type="region of interest" description="Disordered" evidence="6">
    <location>
        <begin position="276"/>
        <end position="296"/>
    </location>
</feature>
<feature type="domain" description="MADS-box" evidence="7">
    <location>
        <begin position="1"/>
        <end position="61"/>
    </location>
</feature>
<dbReference type="InterPro" id="IPR002100">
    <property type="entry name" value="TF_MADSbox"/>
</dbReference>
<dbReference type="PROSITE" id="PS00350">
    <property type="entry name" value="MADS_BOX_1"/>
    <property type="match status" value="1"/>
</dbReference>
<keyword evidence="3" id="KW-0238">DNA-binding</keyword>
<dbReference type="CDD" id="cd00265">
    <property type="entry name" value="MADS_MEF2_like"/>
    <property type="match status" value="1"/>
</dbReference>
<evidence type="ECO:0000256" key="5">
    <source>
        <dbReference type="ARBA" id="ARBA00023242"/>
    </source>
</evidence>
<dbReference type="Gene3D" id="3.40.1810.10">
    <property type="entry name" value="Transcription factor, MADS-box"/>
    <property type="match status" value="1"/>
</dbReference>
<dbReference type="GeneID" id="110779587"/>
<dbReference type="SUPFAM" id="SSF55455">
    <property type="entry name" value="SRF-like"/>
    <property type="match status" value="1"/>
</dbReference>
<gene>
    <name evidence="9" type="primary">LOC110779587</name>
</gene>
<evidence type="ECO:0000259" key="7">
    <source>
        <dbReference type="PROSITE" id="PS50066"/>
    </source>
</evidence>
<dbReference type="SMART" id="SM00432">
    <property type="entry name" value="MADS"/>
    <property type="match status" value="1"/>
</dbReference>
<keyword evidence="2" id="KW-0805">Transcription regulation</keyword>
<dbReference type="Pfam" id="PF00319">
    <property type="entry name" value="SRF-TF"/>
    <property type="match status" value="1"/>
</dbReference>
<dbReference type="PANTHER" id="PTHR48019">
    <property type="entry name" value="SERUM RESPONSE FACTOR HOMOLOG"/>
    <property type="match status" value="1"/>
</dbReference>
<dbReference type="InterPro" id="IPR050142">
    <property type="entry name" value="MADS-box/MEF2_TF"/>
</dbReference>
<dbReference type="PROSITE" id="PS50066">
    <property type="entry name" value="MADS_BOX_2"/>
    <property type="match status" value="1"/>
</dbReference>
<dbReference type="RefSeq" id="XP_056696780.1">
    <property type="nucleotide sequence ID" value="XM_056840802.1"/>
</dbReference>
<protein>
    <submittedName>
        <fullName evidence="9">Agamous-like MADS-box protein AGL104</fullName>
    </submittedName>
</protein>
<evidence type="ECO:0000313" key="9">
    <source>
        <dbReference type="RefSeq" id="XP_056696780.1"/>
    </source>
</evidence>
<dbReference type="PRINTS" id="PR00404">
    <property type="entry name" value="MADSDOMAIN"/>
</dbReference>
<dbReference type="InterPro" id="IPR036879">
    <property type="entry name" value="TF_MADSbox_sf"/>
</dbReference>
<dbReference type="InterPro" id="IPR033896">
    <property type="entry name" value="MEF2-like_N"/>
</dbReference>
<evidence type="ECO:0000256" key="1">
    <source>
        <dbReference type="ARBA" id="ARBA00004123"/>
    </source>
</evidence>
<evidence type="ECO:0000256" key="2">
    <source>
        <dbReference type="ARBA" id="ARBA00023015"/>
    </source>
</evidence>
<keyword evidence="5" id="KW-0539">Nucleus</keyword>
<evidence type="ECO:0000313" key="8">
    <source>
        <dbReference type="Proteomes" id="UP000813463"/>
    </source>
</evidence>
<name>A0ABM3RMD9_SPIOL</name>
<evidence type="ECO:0000256" key="3">
    <source>
        <dbReference type="ARBA" id="ARBA00023125"/>
    </source>
</evidence>
<organism evidence="8 9">
    <name type="scientific">Spinacia oleracea</name>
    <name type="common">Spinach</name>
    <dbReference type="NCBI Taxonomy" id="3562"/>
    <lineage>
        <taxon>Eukaryota</taxon>
        <taxon>Viridiplantae</taxon>
        <taxon>Streptophyta</taxon>
        <taxon>Embryophyta</taxon>
        <taxon>Tracheophyta</taxon>
        <taxon>Spermatophyta</taxon>
        <taxon>Magnoliopsida</taxon>
        <taxon>eudicotyledons</taxon>
        <taxon>Gunneridae</taxon>
        <taxon>Pentapetalae</taxon>
        <taxon>Caryophyllales</taxon>
        <taxon>Chenopodiaceae</taxon>
        <taxon>Chenopodioideae</taxon>
        <taxon>Anserineae</taxon>
        <taxon>Spinacia</taxon>
    </lineage>
</organism>
<comment type="subcellular location">
    <subcellularLocation>
        <location evidence="1">Nucleus</location>
    </subcellularLocation>
</comment>
<accession>A0ABM3RMD9</accession>
<evidence type="ECO:0000256" key="4">
    <source>
        <dbReference type="ARBA" id="ARBA00023163"/>
    </source>
</evidence>
<proteinExistence type="predicted"/>